<dbReference type="SUPFAM" id="SSF57184">
    <property type="entry name" value="Growth factor receptor domain"/>
    <property type="match status" value="1"/>
</dbReference>
<evidence type="ECO:0000313" key="2">
    <source>
        <dbReference type="EMBL" id="CUA72862.1"/>
    </source>
</evidence>
<evidence type="ECO:0000313" key="3">
    <source>
        <dbReference type="Proteomes" id="UP000044841"/>
    </source>
</evidence>
<sequence length="147" mass="16398">MFALKNLIIIIACTYVAAAINPLACFNCLGGASTRMKKVPTGQSAPVQEEESHWCPQGSFFWRFGNKCLPVTTHLFTPTPKDNYCPDGWYYLDVDGMCAPSTMYYEMGKFVCAEGYVQAKRKTLCIKPKPRRRIRLGGKVSASTTHS</sequence>
<organism evidence="2 3">
    <name type="scientific">Rhizoctonia solani</name>
    <dbReference type="NCBI Taxonomy" id="456999"/>
    <lineage>
        <taxon>Eukaryota</taxon>
        <taxon>Fungi</taxon>
        <taxon>Dikarya</taxon>
        <taxon>Basidiomycota</taxon>
        <taxon>Agaricomycotina</taxon>
        <taxon>Agaricomycetes</taxon>
        <taxon>Cantharellales</taxon>
        <taxon>Ceratobasidiaceae</taxon>
        <taxon>Rhizoctonia</taxon>
    </lineage>
</organism>
<dbReference type="Proteomes" id="UP000044841">
    <property type="component" value="Unassembled WGS sequence"/>
</dbReference>
<keyword evidence="1" id="KW-0732">Signal</keyword>
<evidence type="ECO:0000256" key="1">
    <source>
        <dbReference type="SAM" id="SignalP"/>
    </source>
</evidence>
<dbReference type="InterPro" id="IPR009030">
    <property type="entry name" value="Growth_fac_rcpt_cys_sf"/>
</dbReference>
<dbReference type="EMBL" id="CYGV01001322">
    <property type="protein sequence ID" value="CUA72862.1"/>
    <property type="molecule type" value="Genomic_DNA"/>
</dbReference>
<proteinExistence type="predicted"/>
<dbReference type="AlphaFoldDB" id="A0A0K6G3R5"/>
<feature type="signal peptide" evidence="1">
    <location>
        <begin position="1"/>
        <end position="18"/>
    </location>
</feature>
<reference evidence="2 3" key="1">
    <citation type="submission" date="2015-07" db="EMBL/GenBank/DDBJ databases">
        <authorList>
            <person name="Noorani M."/>
        </authorList>
    </citation>
    <scope>NUCLEOTIDE SEQUENCE [LARGE SCALE GENOMIC DNA]</scope>
    <source>
        <strain evidence="2">BBA 69670</strain>
    </source>
</reference>
<name>A0A0K6G3R5_9AGAM</name>
<keyword evidence="3" id="KW-1185">Reference proteome</keyword>
<protein>
    <submittedName>
        <fullName evidence="2">Uncharacterized protein</fullName>
    </submittedName>
</protein>
<gene>
    <name evidence="2" type="ORF">RSOLAG22IIIB_10375</name>
</gene>
<feature type="chain" id="PRO_5005502981" evidence="1">
    <location>
        <begin position="19"/>
        <end position="147"/>
    </location>
</feature>
<accession>A0A0K6G3R5</accession>